<keyword evidence="9 12" id="KW-0238">DNA-binding</keyword>
<keyword evidence="5 12" id="KW-0678">Repressor</keyword>
<comment type="subcellular location">
    <subcellularLocation>
        <location evidence="1 12">Cytoplasm</location>
    </subcellularLocation>
</comment>
<comment type="subunit">
    <text evidence="12">Homodimer.</text>
</comment>
<dbReference type="InterPro" id="IPR002481">
    <property type="entry name" value="FUR"/>
</dbReference>
<evidence type="ECO:0000256" key="5">
    <source>
        <dbReference type="ARBA" id="ARBA00022491"/>
    </source>
</evidence>
<dbReference type="GO" id="GO:0045892">
    <property type="term" value="P:negative regulation of DNA-templated transcription"/>
    <property type="evidence" value="ECO:0007669"/>
    <property type="project" value="TreeGrafter"/>
</dbReference>
<evidence type="ECO:0000256" key="3">
    <source>
        <dbReference type="ARBA" id="ARBA00020910"/>
    </source>
</evidence>
<comment type="caution">
    <text evidence="13">The sequence shown here is derived from an EMBL/GenBank/DDBJ whole genome shotgun (WGS) entry which is preliminary data.</text>
</comment>
<evidence type="ECO:0000313" key="14">
    <source>
        <dbReference type="Proteomes" id="UP000253570"/>
    </source>
</evidence>
<dbReference type="GO" id="GO:0005737">
    <property type="term" value="C:cytoplasm"/>
    <property type="evidence" value="ECO:0007669"/>
    <property type="project" value="UniProtKB-SubCell"/>
</dbReference>
<comment type="similarity">
    <text evidence="2 12">Belongs to the Fur family.</text>
</comment>
<evidence type="ECO:0000256" key="6">
    <source>
        <dbReference type="ARBA" id="ARBA00022723"/>
    </source>
</evidence>
<evidence type="ECO:0000256" key="11">
    <source>
        <dbReference type="PIRSR" id="PIRSR602481-2"/>
    </source>
</evidence>
<dbReference type="PANTHER" id="PTHR33202:SF7">
    <property type="entry name" value="FERRIC UPTAKE REGULATION PROTEIN"/>
    <property type="match status" value="1"/>
</dbReference>
<dbReference type="Proteomes" id="UP000253570">
    <property type="component" value="Unassembled WGS sequence"/>
</dbReference>
<keyword evidence="11 12" id="KW-0408">Iron</keyword>
<reference evidence="13 14" key="1">
    <citation type="journal article" date="2018" name="Microbiome">
        <title>Fine metagenomic profile of the Mediterranean stratified and mixed water columns revealed by assembly and recruitment.</title>
        <authorList>
            <person name="Haro-Moreno J.M."/>
            <person name="Lopez-Perez M."/>
            <person name="De La Torre J.R."/>
            <person name="Picazo A."/>
            <person name="Camacho A."/>
            <person name="Rodriguez-Valera F."/>
        </authorList>
    </citation>
    <scope>NUCLEOTIDE SEQUENCE [LARGE SCALE GENOMIC DNA]</scope>
    <source>
        <strain evidence="13">MED-G57</strain>
    </source>
</reference>
<sequence length="144" mass="16713">MQNIQINNDPRINRICIMGMLRRKDIKLTKQRVALASLLFNLPCGHVTAEELHDETKRNELKISLATVYNTLNHFSDNGLIKTLQVDNQKTFFDTNTDHHYHYKYKENLQDISISDLEIKYNSKNIPEGKKVVSIDVVINLSDE</sequence>
<keyword evidence="4 12" id="KW-0963">Cytoplasm</keyword>
<keyword evidence="10 12" id="KW-0804">Transcription</keyword>
<dbReference type="InterPro" id="IPR036388">
    <property type="entry name" value="WH-like_DNA-bd_sf"/>
</dbReference>
<keyword evidence="7 12" id="KW-0862">Zinc</keyword>
<dbReference type="GO" id="GO:0003700">
    <property type="term" value="F:DNA-binding transcription factor activity"/>
    <property type="evidence" value="ECO:0007669"/>
    <property type="project" value="UniProtKB-UniRule"/>
</dbReference>
<evidence type="ECO:0000256" key="12">
    <source>
        <dbReference type="RuleBase" id="RU364037"/>
    </source>
</evidence>
<protein>
    <recommendedName>
        <fullName evidence="3 12">Ferric uptake regulation protein</fullName>
    </recommendedName>
</protein>
<dbReference type="FunFam" id="1.10.10.10:FF:000007">
    <property type="entry name" value="Ferric uptake regulation protein"/>
    <property type="match status" value="1"/>
</dbReference>
<accession>A0A368DJ41</accession>
<dbReference type="GO" id="GO:0008270">
    <property type="term" value="F:zinc ion binding"/>
    <property type="evidence" value="ECO:0007669"/>
    <property type="project" value="TreeGrafter"/>
</dbReference>
<dbReference type="GO" id="GO:1900376">
    <property type="term" value="P:regulation of secondary metabolite biosynthetic process"/>
    <property type="evidence" value="ECO:0007669"/>
    <property type="project" value="TreeGrafter"/>
</dbReference>
<dbReference type="EMBL" id="QOQD01000019">
    <property type="protein sequence ID" value="RCL71860.1"/>
    <property type="molecule type" value="Genomic_DNA"/>
</dbReference>
<dbReference type="SUPFAM" id="SSF46785">
    <property type="entry name" value="Winged helix' DNA-binding domain"/>
    <property type="match status" value="1"/>
</dbReference>
<evidence type="ECO:0000256" key="10">
    <source>
        <dbReference type="ARBA" id="ARBA00023163"/>
    </source>
</evidence>
<dbReference type="AlphaFoldDB" id="A0A368DJ41"/>
<organism evidence="13 14">
    <name type="scientific">PS1 clade bacterium</name>
    <dbReference type="NCBI Taxonomy" id="2175152"/>
    <lineage>
        <taxon>Bacteria</taxon>
        <taxon>Pseudomonadati</taxon>
        <taxon>Pseudomonadota</taxon>
        <taxon>Alphaproteobacteria</taxon>
        <taxon>PS1 clade</taxon>
    </lineage>
</organism>
<keyword evidence="6 11" id="KW-0479">Metal-binding</keyword>
<comment type="cofactor">
    <cofactor evidence="11">
        <name>Mn(2+)</name>
        <dbReference type="ChEBI" id="CHEBI:29035"/>
    </cofactor>
    <cofactor evidence="11">
        <name>Fe(2+)</name>
        <dbReference type="ChEBI" id="CHEBI:29033"/>
    </cofactor>
    <text evidence="11">Binds 1 Mn(2+) or Fe(2+) ion per subunit.</text>
</comment>
<evidence type="ECO:0000256" key="2">
    <source>
        <dbReference type="ARBA" id="ARBA00007957"/>
    </source>
</evidence>
<dbReference type="PANTHER" id="PTHR33202">
    <property type="entry name" value="ZINC UPTAKE REGULATION PROTEIN"/>
    <property type="match status" value="1"/>
</dbReference>
<evidence type="ECO:0000256" key="4">
    <source>
        <dbReference type="ARBA" id="ARBA00022490"/>
    </source>
</evidence>
<evidence type="ECO:0000256" key="1">
    <source>
        <dbReference type="ARBA" id="ARBA00004496"/>
    </source>
</evidence>
<keyword evidence="8 12" id="KW-0805">Transcription regulation</keyword>
<dbReference type="InterPro" id="IPR036390">
    <property type="entry name" value="WH_DNA-bd_sf"/>
</dbReference>
<gene>
    <name evidence="12" type="primary">fur</name>
    <name evidence="13" type="ORF">DBW71_06115</name>
</gene>
<dbReference type="Gene3D" id="1.10.10.10">
    <property type="entry name" value="Winged helix-like DNA-binding domain superfamily/Winged helix DNA-binding domain"/>
    <property type="match status" value="1"/>
</dbReference>
<proteinExistence type="inferred from homology"/>
<evidence type="ECO:0000256" key="8">
    <source>
        <dbReference type="ARBA" id="ARBA00023015"/>
    </source>
</evidence>
<name>A0A368DJ41_9PROT</name>
<feature type="binding site" evidence="11">
    <location>
        <position position="99"/>
    </location>
    <ligand>
        <name>Fe cation</name>
        <dbReference type="ChEBI" id="CHEBI:24875"/>
    </ligand>
</feature>
<evidence type="ECO:0000313" key="13">
    <source>
        <dbReference type="EMBL" id="RCL71860.1"/>
    </source>
</evidence>
<dbReference type="GO" id="GO:0000976">
    <property type="term" value="F:transcription cis-regulatory region binding"/>
    <property type="evidence" value="ECO:0007669"/>
    <property type="project" value="TreeGrafter"/>
</dbReference>
<dbReference type="CDD" id="cd07153">
    <property type="entry name" value="Fur_like"/>
    <property type="match status" value="1"/>
</dbReference>
<evidence type="ECO:0000256" key="9">
    <source>
        <dbReference type="ARBA" id="ARBA00023125"/>
    </source>
</evidence>
<evidence type="ECO:0000256" key="7">
    <source>
        <dbReference type="ARBA" id="ARBA00022833"/>
    </source>
</evidence>
<dbReference type="Pfam" id="PF01475">
    <property type="entry name" value="FUR"/>
    <property type="match status" value="1"/>
</dbReference>